<keyword evidence="2" id="KW-1185">Reference proteome</keyword>
<evidence type="ECO:0000313" key="1">
    <source>
        <dbReference type="EMBL" id="EPB88507.1"/>
    </source>
</evidence>
<name>S2JJ27_MUCC1</name>
<dbReference type="AlphaFoldDB" id="S2JJ27"/>
<organism evidence="1 2">
    <name type="scientific">Mucor circinelloides f. circinelloides (strain 1006PhL)</name>
    <name type="common">Mucormycosis agent</name>
    <name type="synonym">Calyptromyces circinelloides</name>
    <dbReference type="NCBI Taxonomy" id="1220926"/>
    <lineage>
        <taxon>Eukaryota</taxon>
        <taxon>Fungi</taxon>
        <taxon>Fungi incertae sedis</taxon>
        <taxon>Mucoromycota</taxon>
        <taxon>Mucoromycotina</taxon>
        <taxon>Mucoromycetes</taxon>
        <taxon>Mucorales</taxon>
        <taxon>Mucorineae</taxon>
        <taxon>Mucoraceae</taxon>
        <taxon>Mucor</taxon>
    </lineage>
</organism>
<reference evidence="2" key="1">
    <citation type="submission" date="2013-05" db="EMBL/GenBank/DDBJ databases">
        <title>The Genome sequence of Mucor circinelloides f. circinelloides 1006PhL.</title>
        <authorList>
            <consortium name="The Broad Institute Genomics Platform"/>
            <person name="Cuomo C."/>
            <person name="Earl A."/>
            <person name="Findley K."/>
            <person name="Lee S.C."/>
            <person name="Walker B."/>
            <person name="Young S."/>
            <person name="Zeng Q."/>
            <person name="Gargeya S."/>
            <person name="Fitzgerald M."/>
            <person name="Haas B."/>
            <person name="Abouelleil A."/>
            <person name="Allen A.W."/>
            <person name="Alvarado L."/>
            <person name="Arachchi H.M."/>
            <person name="Berlin A.M."/>
            <person name="Chapman S.B."/>
            <person name="Gainer-Dewar J."/>
            <person name="Goldberg J."/>
            <person name="Griggs A."/>
            <person name="Gujja S."/>
            <person name="Hansen M."/>
            <person name="Howarth C."/>
            <person name="Imamovic A."/>
            <person name="Ireland A."/>
            <person name="Larimer J."/>
            <person name="McCowan C."/>
            <person name="Murphy C."/>
            <person name="Pearson M."/>
            <person name="Poon T.W."/>
            <person name="Priest M."/>
            <person name="Roberts A."/>
            <person name="Saif S."/>
            <person name="Shea T."/>
            <person name="Sisk P."/>
            <person name="Sykes S."/>
            <person name="Wortman J."/>
            <person name="Nusbaum C."/>
            <person name="Birren B."/>
        </authorList>
    </citation>
    <scope>NUCLEOTIDE SEQUENCE [LARGE SCALE GENOMIC DNA]</scope>
    <source>
        <strain evidence="2">1006PhL</strain>
    </source>
</reference>
<dbReference type="OrthoDB" id="2275011at2759"/>
<accession>S2JJ27</accession>
<gene>
    <name evidence="1" type="ORF">HMPREF1544_04742</name>
</gene>
<dbReference type="Proteomes" id="UP000014254">
    <property type="component" value="Unassembled WGS sequence"/>
</dbReference>
<protein>
    <submittedName>
        <fullName evidence="1">Uncharacterized protein</fullName>
    </submittedName>
</protein>
<proteinExistence type="predicted"/>
<dbReference type="EMBL" id="KE123950">
    <property type="protein sequence ID" value="EPB88507.1"/>
    <property type="molecule type" value="Genomic_DNA"/>
</dbReference>
<sequence>MPFTRPELRVSSIFGSSRPCSHRIENTNGIFPAYSMKSLRQIHHVHQDNINAWLEYFGFKYPNLETLGIGSGHVDYDAITETTLKAYSPGHPMSLTSLLHKHQKTLTDISFWSCHVPQTLSFKLFVNLARLCLSGIYIKEEWLDIAMDTILGNARLQQFRLGRLSLSQPNKDYHLQSPRCPHFIQPCYTKQHNTQRFFARMSKTDSPITGELSFFGLLC</sequence>
<evidence type="ECO:0000313" key="2">
    <source>
        <dbReference type="Proteomes" id="UP000014254"/>
    </source>
</evidence>
<dbReference type="VEuPathDB" id="FungiDB:HMPREF1544_04742"/>
<dbReference type="InParanoid" id="S2JJ27"/>